<dbReference type="Proteomes" id="UP000029734">
    <property type="component" value="Unassembled WGS sequence"/>
</dbReference>
<reference evidence="1 2" key="1">
    <citation type="submission" date="2014-08" db="EMBL/GenBank/DDBJ databases">
        <authorList>
            <person name="den Bakker H.C."/>
        </authorList>
    </citation>
    <scope>NUCLEOTIDE SEQUENCE [LARGE SCALE GENOMIC DNA]</scope>
    <source>
        <strain evidence="1 2">DSM 18334</strain>
    </source>
</reference>
<dbReference type="AlphaFoldDB" id="A0A098M4L1"/>
<evidence type="ECO:0000313" key="1">
    <source>
        <dbReference type="EMBL" id="KGE16963.1"/>
    </source>
</evidence>
<dbReference type="STRING" id="268407.PWYN_20030"/>
<organism evidence="1 2">
    <name type="scientific">Paenibacillus wynnii</name>
    <dbReference type="NCBI Taxonomy" id="268407"/>
    <lineage>
        <taxon>Bacteria</taxon>
        <taxon>Bacillati</taxon>
        <taxon>Bacillota</taxon>
        <taxon>Bacilli</taxon>
        <taxon>Bacillales</taxon>
        <taxon>Paenibacillaceae</taxon>
        <taxon>Paenibacillus</taxon>
    </lineage>
</organism>
<keyword evidence="2" id="KW-1185">Reference proteome</keyword>
<gene>
    <name evidence="1" type="ORF">PWYN_20030</name>
</gene>
<proteinExistence type="predicted"/>
<dbReference type="InterPro" id="IPR056298">
    <property type="entry name" value="AlkZ-rel"/>
</dbReference>
<dbReference type="EMBL" id="JQCR01000003">
    <property type="protein sequence ID" value="KGE16963.1"/>
    <property type="molecule type" value="Genomic_DNA"/>
</dbReference>
<protein>
    <submittedName>
        <fullName evidence="1">Uncharacterized protein</fullName>
    </submittedName>
</protein>
<evidence type="ECO:0000313" key="2">
    <source>
        <dbReference type="Proteomes" id="UP000029734"/>
    </source>
</evidence>
<name>A0A098M4L1_9BACL</name>
<dbReference type="RefSeq" id="WP_036655347.1">
    <property type="nucleotide sequence ID" value="NZ_JQCR01000003.1"/>
</dbReference>
<sequence>MINSEAQKGGITTYDEAANIISEIGILPLATLLPDHPSLNSLTKAENWHTGSELDPWAWRARFPGEGIAAYGKFIKKKAILISKEWFPAYVAALGSGSTLEERYKNGLCSREALTLYRIIREDEGIETRRLRTEADMKATDKKTAFDNAVTELQGTLDIVISGVDERKNAEGEKSGWNSTSFETVSHWMEDSGISTFKGTRTEAKEWLKSEMDKVWSPAAKTWMYKAWKW</sequence>
<dbReference type="Pfam" id="PF24741">
    <property type="entry name" value="AlkZ-rel"/>
    <property type="match status" value="1"/>
</dbReference>
<reference evidence="1 2" key="2">
    <citation type="submission" date="2014-10" db="EMBL/GenBank/DDBJ databases">
        <title>Comparative genomics of the Paenibacillus odorifer group.</title>
        <authorList>
            <person name="Tsai Y.-C."/>
            <person name="Martin N."/>
            <person name="Korlach J."/>
            <person name="Wiedmann M."/>
        </authorList>
    </citation>
    <scope>NUCLEOTIDE SEQUENCE [LARGE SCALE GENOMIC DNA]</scope>
    <source>
        <strain evidence="1 2">DSM 18334</strain>
    </source>
</reference>
<dbReference type="eggNOG" id="ENOG5032ZBY">
    <property type="taxonomic scope" value="Bacteria"/>
</dbReference>
<accession>A0A098M4L1</accession>
<comment type="caution">
    <text evidence="1">The sequence shown here is derived from an EMBL/GenBank/DDBJ whole genome shotgun (WGS) entry which is preliminary data.</text>
</comment>